<dbReference type="SUPFAM" id="SSF144217">
    <property type="entry name" value="CSL zinc finger"/>
    <property type="match status" value="1"/>
</dbReference>
<dbReference type="PROSITE" id="PS50076">
    <property type="entry name" value="DNAJ_2"/>
    <property type="match status" value="1"/>
</dbReference>
<dbReference type="PANTHER" id="PTHR45255">
    <property type="entry name" value="DNAJ HOMOLOG SUBFAMILY C MEMBER 24"/>
    <property type="match status" value="1"/>
</dbReference>
<evidence type="ECO:0000259" key="6">
    <source>
        <dbReference type="PROSITE" id="PS51074"/>
    </source>
</evidence>
<sequence>MNENYYSVLNCTQKSSLEEIKRNYQQLAKIYHPDKQPQLHTSDKFMKINEAWKTLRDEKLRKVYDSILMEKEFKEQHLVYATLNCSELSFHNNLAYYPCRCGNSYVIDRKSVENNEYIIECEECSYVIIIIPGK</sequence>
<dbReference type="InterPro" id="IPR001623">
    <property type="entry name" value="DnaJ_domain"/>
</dbReference>
<dbReference type="PROSITE" id="PS51074">
    <property type="entry name" value="DPH_MB"/>
    <property type="match status" value="1"/>
</dbReference>
<comment type="caution">
    <text evidence="7">The sequence shown here is derived from an EMBL/GenBank/DDBJ whole genome shotgun (WGS) entry which is preliminary data.</text>
</comment>
<dbReference type="InterPro" id="IPR007872">
    <property type="entry name" value="DPH_MB_dom"/>
</dbReference>
<dbReference type="SUPFAM" id="SSF46565">
    <property type="entry name" value="Chaperone J-domain"/>
    <property type="match status" value="1"/>
</dbReference>
<evidence type="ECO:0000259" key="5">
    <source>
        <dbReference type="PROSITE" id="PS50076"/>
    </source>
</evidence>
<gene>
    <name evidence="7" type="ORF">RI129_008145</name>
</gene>
<organism evidence="7 8">
    <name type="scientific">Pyrocoelia pectoralis</name>
    <dbReference type="NCBI Taxonomy" id="417401"/>
    <lineage>
        <taxon>Eukaryota</taxon>
        <taxon>Metazoa</taxon>
        <taxon>Ecdysozoa</taxon>
        <taxon>Arthropoda</taxon>
        <taxon>Hexapoda</taxon>
        <taxon>Insecta</taxon>
        <taxon>Pterygota</taxon>
        <taxon>Neoptera</taxon>
        <taxon>Endopterygota</taxon>
        <taxon>Coleoptera</taxon>
        <taxon>Polyphaga</taxon>
        <taxon>Elateriformia</taxon>
        <taxon>Elateroidea</taxon>
        <taxon>Lampyridae</taxon>
        <taxon>Lampyrinae</taxon>
        <taxon>Pyrocoelia</taxon>
    </lineage>
</organism>
<name>A0AAN7ZFI9_9COLE</name>
<evidence type="ECO:0000256" key="3">
    <source>
        <dbReference type="ARBA" id="ARBA00022833"/>
    </source>
</evidence>
<evidence type="ECO:0000256" key="1">
    <source>
        <dbReference type="ARBA" id="ARBA00006169"/>
    </source>
</evidence>
<dbReference type="PRINTS" id="PR00625">
    <property type="entry name" value="JDOMAIN"/>
</dbReference>
<protein>
    <submittedName>
        <fullName evidence="7">Uncharacterized protein</fullName>
    </submittedName>
</protein>
<keyword evidence="8" id="KW-1185">Reference proteome</keyword>
<dbReference type="EMBL" id="JAVRBK010000005">
    <property type="protein sequence ID" value="KAK5644300.1"/>
    <property type="molecule type" value="Genomic_DNA"/>
</dbReference>
<dbReference type="InterPro" id="IPR036869">
    <property type="entry name" value="J_dom_sf"/>
</dbReference>
<dbReference type="PANTHER" id="PTHR45255:SF1">
    <property type="entry name" value="DNAJ HOMOLOG SUBFAMILY C MEMBER 24"/>
    <property type="match status" value="1"/>
</dbReference>
<evidence type="ECO:0000313" key="7">
    <source>
        <dbReference type="EMBL" id="KAK5644300.1"/>
    </source>
</evidence>
<keyword evidence="4" id="KW-0408">Iron</keyword>
<dbReference type="GO" id="GO:0001671">
    <property type="term" value="F:ATPase activator activity"/>
    <property type="evidence" value="ECO:0007669"/>
    <property type="project" value="TreeGrafter"/>
</dbReference>
<proteinExistence type="inferred from homology"/>
<evidence type="ECO:0000313" key="8">
    <source>
        <dbReference type="Proteomes" id="UP001329430"/>
    </source>
</evidence>
<reference evidence="7 8" key="1">
    <citation type="journal article" date="2024" name="Insects">
        <title>An Improved Chromosome-Level Genome Assembly of the Firefly Pyrocoelia pectoralis.</title>
        <authorList>
            <person name="Fu X."/>
            <person name="Meyer-Rochow V.B."/>
            <person name="Ballantyne L."/>
            <person name="Zhu X."/>
        </authorList>
    </citation>
    <scope>NUCLEOTIDE SEQUENCE [LARGE SCALE GENOMIC DNA]</scope>
    <source>
        <strain evidence="7">XCY_ONT2</strain>
    </source>
</reference>
<dbReference type="Pfam" id="PF00226">
    <property type="entry name" value="DnaJ"/>
    <property type="match status" value="1"/>
</dbReference>
<dbReference type="CDD" id="cd06257">
    <property type="entry name" value="DnaJ"/>
    <property type="match status" value="1"/>
</dbReference>
<dbReference type="AlphaFoldDB" id="A0AAN7ZFI9"/>
<comment type="similarity">
    <text evidence="1">Belongs to the DPH4 family.</text>
</comment>
<feature type="domain" description="J" evidence="5">
    <location>
        <begin position="4"/>
        <end position="68"/>
    </location>
</feature>
<evidence type="ECO:0000256" key="4">
    <source>
        <dbReference type="ARBA" id="ARBA00023004"/>
    </source>
</evidence>
<dbReference type="Pfam" id="PF05207">
    <property type="entry name" value="Zn_ribbon_CSL"/>
    <property type="match status" value="1"/>
</dbReference>
<dbReference type="GO" id="GO:0008198">
    <property type="term" value="F:ferrous iron binding"/>
    <property type="evidence" value="ECO:0007669"/>
    <property type="project" value="TreeGrafter"/>
</dbReference>
<evidence type="ECO:0000256" key="2">
    <source>
        <dbReference type="ARBA" id="ARBA00022723"/>
    </source>
</evidence>
<keyword evidence="3" id="KW-0862">Zinc</keyword>
<dbReference type="Proteomes" id="UP001329430">
    <property type="component" value="Chromosome 5"/>
</dbReference>
<keyword evidence="2" id="KW-0479">Metal-binding</keyword>
<accession>A0AAN7ZFI9</accession>
<feature type="domain" description="DPH-type MB" evidence="6">
    <location>
        <begin position="96"/>
        <end position="133"/>
    </location>
</feature>
<dbReference type="SMART" id="SM00271">
    <property type="entry name" value="DnaJ"/>
    <property type="match status" value="1"/>
</dbReference>
<dbReference type="Gene3D" id="3.10.660.10">
    <property type="entry name" value="DPH Zinc finger"/>
    <property type="match status" value="1"/>
</dbReference>
<dbReference type="Gene3D" id="1.10.287.110">
    <property type="entry name" value="DnaJ domain"/>
    <property type="match status" value="1"/>
</dbReference>
<dbReference type="InterPro" id="IPR036671">
    <property type="entry name" value="DPH_MB_sf"/>
</dbReference>